<dbReference type="STRING" id="1003.SAMN04488541_102019"/>
<dbReference type="EMBL" id="FONY01000020">
    <property type="protein sequence ID" value="SFF20695.1"/>
    <property type="molecule type" value="Genomic_DNA"/>
</dbReference>
<evidence type="ECO:0000313" key="2">
    <source>
        <dbReference type="EMBL" id="SFF20695.1"/>
    </source>
</evidence>
<dbReference type="RefSeq" id="WP_091545550.1">
    <property type="nucleotide sequence ID" value="NZ_FONY01000020.1"/>
</dbReference>
<keyword evidence="1" id="KW-0812">Transmembrane</keyword>
<name>A0A1I2GST9_9BACT</name>
<organism evidence="2 3">
    <name type="scientific">Thermoflexibacter ruber</name>
    <dbReference type="NCBI Taxonomy" id="1003"/>
    <lineage>
        <taxon>Bacteria</taxon>
        <taxon>Pseudomonadati</taxon>
        <taxon>Bacteroidota</taxon>
        <taxon>Cytophagia</taxon>
        <taxon>Cytophagales</taxon>
        <taxon>Thermoflexibacteraceae</taxon>
        <taxon>Thermoflexibacter</taxon>
    </lineage>
</organism>
<keyword evidence="1" id="KW-0472">Membrane</keyword>
<dbReference type="Proteomes" id="UP000199513">
    <property type="component" value="Unassembled WGS sequence"/>
</dbReference>
<evidence type="ECO:0000313" key="3">
    <source>
        <dbReference type="Proteomes" id="UP000199513"/>
    </source>
</evidence>
<proteinExistence type="predicted"/>
<feature type="transmembrane region" description="Helical" evidence="1">
    <location>
        <begin position="6"/>
        <end position="23"/>
    </location>
</feature>
<evidence type="ECO:0000256" key="1">
    <source>
        <dbReference type="SAM" id="Phobius"/>
    </source>
</evidence>
<reference evidence="2 3" key="1">
    <citation type="submission" date="2016-10" db="EMBL/GenBank/DDBJ databases">
        <authorList>
            <person name="de Groot N.N."/>
        </authorList>
    </citation>
    <scope>NUCLEOTIDE SEQUENCE [LARGE SCALE GENOMIC DNA]</scope>
    <source>
        <strain>GEY</strain>
        <strain evidence="3">DSM 9560</strain>
    </source>
</reference>
<accession>A0A1I2GST9</accession>
<dbReference type="AlphaFoldDB" id="A0A1I2GST9"/>
<gene>
    <name evidence="2" type="ORF">SAMN04488541_102019</name>
</gene>
<keyword evidence="1" id="KW-1133">Transmembrane helix</keyword>
<evidence type="ECO:0008006" key="4">
    <source>
        <dbReference type="Google" id="ProtNLM"/>
    </source>
</evidence>
<sequence>MTDYTLLMLLIAIPVAVTMGLVISKIVQTFVGSGGGSRQNLQGMESKIQELQQRVENLETIITSIDPDLLEGMMKIQHLNHPKTAQRQTQRLADTASKPNDVPLDENFKMVLNKILMKIDSFLDDKKK</sequence>
<keyword evidence="3" id="KW-1185">Reference proteome</keyword>
<protein>
    <recommendedName>
        <fullName evidence="4">Phage shock protein B</fullName>
    </recommendedName>
</protein>